<dbReference type="Proteomes" id="UP001626550">
    <property type="component" value="Unassembled WGS sequence"/>
</dbReference>
<keyword evidence="2" id="KW-1185">Reference proteome</keyword>
<proteinExistence type="predicted"/>
<evidence type="ECO:0000313" key="1">
    <source>
        <dbReference type="EMBL" id="KAL3311969.1"/>
    </source>
</evidence>
<sequence length="109" mass="12355">MKAEELLQSEKICRIIQNYFPFSVDQFHECFCESPMHVDSPISLTSLYDLTENVWDGLHALVHKVDRVELALLQMIIRLSHGGFLVFSHSIGRLSMAATSVEACNQGFL</sequence>
<dbReference type="AlphaFoldDB" id="A0ABD2PX17"/>
<evidence type="ECO:0000313" key="2">
    <source>
        <dbReference type="Proteomes" id="UP001626550"/>
    </source>
</evidence>
<comment type="caution">
    <text evidence="1">The sequence shown here is derived from an EMBL/GenBank/DDBJ whole genome shotgun (WGS) entry which is preliminary data.</text>
</comment>
<gene>
    <name evidence="1" type="ORF">Ciccas_009445</name>
</gene>
<dbReference type="EMBL" id="JBJKFK010001934">
    <property type="protein sequence ID" value="KAL3311969.1"/>
    <property type="molecule type" value="Genomic_DNA"/>
</dbReference>
<reference evidence="1 2" key="1">
    <citation type="submission" date="2024-11" db="EMBL/GenBank/DDBJ databases">
        <title>Adaptive evolution of stress response genes in parasites aligns with host niche diversity.</title>
        <authorList>
            <person name="Hahn C."/>
            <person name="Resl P."/>
        </authorList>
    </citation>
    <scope>NUCLEOTIDE SEQUENCE [LARGE SCALE GENOMIC DNA]</scope>
    <source>
        <strain evidence="1">EGGRZ-B1_66</strain>
        <tissue evidence="1">Body</tissue>
    </source>
</reference>
<protein>
    <submittedName>
        <fullName evidence="1">Uncharacterized protein</fullName>
    </submittedName>
</protein>
<organism evidence="1 2">
    <name type="scientific">Cichlidogyrus casuarinus</name>
    <dbReference type="NCBI Taxonomy" id="1844966"/>
    <lineage>
        <taxon>Eukaryota</taxon>
        <taxon>Metazoa</taxon>
        <taxon>Spiralia</taxon>
        <taxon>Lophotrochozoa</taxon>
        <taxon>Platyhelminthes</taxon>
        <taxon>Monogenea</taxon>
        <taxon>Monopisthocotylea</taxon>
        <taxon>Dactylogyridea</taxon>
        <taxon>Ancyrocephalidae</taxon>
        <taxon>Cichlidogyrus</taxon>
    </lineage>
</organism>
<accession>A0ABD2PX17</accession>
<name>A0ABD2PX17_9PLAT</name>